<dbReference type="AlphaFoldDB" id="A0A150S8T9"/>
<evidence type="ECO:0000313" key="2">
    <source>
        <dbReference type="Proteomes" id="UP000075635"/>
    </source>
</evidence>
<dbReference type="Proteomes" id="UP000075635">
    <property type="component" value="Unassembled WGS sequence"/>
</dbReference>
<reference evidence="1 2" key="1">
    <citation type="submission" date="2014-02" db="EMBL/GenBank/DDBJ databases">
        <title>The small core and large imbalanced accessory genome model reveals a collaborative survival strategy of Sorangium cellulosum strains in nature.</title>
        <authorList>
            <person name="Han K."/>
            <person name="Peng R."/>
            <person name="Blom J."/>
            <person name="Li Y.-Z."/>
        </authorList>
    </citation>
    <scope>NUCLEOTIDE SEQUENCE [LARGE SCALE GENOMIC DNA]</scope>
    <source>
        <strain evidence="1 2">So0011-07</strain>
    </source>
</reference>
<gene>
    <name evidence="1" type="ORF">BE17_46270</name>
</gene>
<comment type="caution">
    <text evidence="1">The sequence shown here is derived from an EMBL/GenBank/DDBJ whole genome shotgun (WGS) entry which is preliminary data.</text>
</comment>
<name>A0A150S8T9_SORCE</name>
<sequence length="66" mass="7387">GPITAGEYARLMIAVERGTDREALADLRLPEGVTIRLRRVWLERIVKDPQAAQEVRKAMREAGQAS</sequence>
<organism evidence="1 2">
    <name type="scientific">Sorangium cellulosum</name>
    <name type="common">Polyangium cellulosum</name>
    <dbReference type="NCBI Taxonomy" id="56"/>
    <lineage>
        <taxon>Bacteria</taxon>
        <taxon>Pseudomonadati</taxon>
        <taxon>Myxococcota</taxon>
        <taxon>Polyangia</taxon>
        <taxon>Polyangiales</taxon>
        <taxon>Polyangiaceae</taxon>
        <taxon>Sorangium</taxon>
    </lineage>
</organism>
<feature type="non-terminal residue" evidence="1">
    <location>
        <position position="1"/>
    </location>
</feature>
<evidence type="ECO:0000313" key="1">
    <source>
        <dbReference type="EMBL" id="KYF88558.1"/>
    </source>
</evidence>
<protein>
    <submittedName>
        <fullName evidence="1">Uncharacterized protein</fullName>
    </submittedName>
</protein>
<proteinExistence type="predicted"/>
<dbReference type="EMBL" id="JEMB01001330">
    <property type="protein sequence ID" value="KYF88558.1"/>
    <property type="molecule type" value="Genomic_DNA"/>
</dbReference>
<accession>A0A150S8T9</accession>